<evidence type="ECO:0000313" key="2">
    <source>
        <dbReference type="Proteomes" id="UP001159363"/>
    </source>
</evidence>
<keyword evidence="2" id="KW-1185">Reference proteome</keyword>
<organism evidence="1 2">
    <name type="scientific">Dryococelus australis</name>
    <dbReference type="NCBI Taxonomy" id="614101"/>
    <lineage>
        <taxon>Eukaryota</taxon>
        <taxon>Metazoa</taxon>
        <taxon>Ecdysozoa</taxon>
        <taxon>Arthropoda</taxon>
        <taxon>Hexapoda</taxon>
        <taxon>Insecta</taxon>
        <taxon>Pterygota</taxon>
        <taxon>Neoptera</taxon>
        <taxon>Polyneoptera</taxon>
        <taxon>Phasmatodea</taxon>
        <taxon>Verophasmatodea</taxon>
        <taxon>Anareolatae</taxon>
        <taxon>Phasmatidae</taxon>
        <taxon>Eurycanthinae</taxon>
        <taxon>Dryococelus</taxon>
    </lineage>
</organism>
<evidence type="ECO:0008006" key="3">
    <source>
        <dbReference type="Google" id="ProtNLM"/>
    </source>
</evidence>
<evidence type="ECO:0000313" key="1">
    <source>
        <dbReference type="EMBL" id="KAJ8886031.1"/>
    </source>
</evidence>
<dbReference type="EMBL" id="JARBHB010000004">
    <property type="protein sequence ID" value="KAJ8886031.1"/>
    <property type="molecule type" value="Genomic_DNA"/>
</dbReference>
<reference evidence="1 2" key="1">
    <citation type="submission" date="2023-02" db="EMBL/GenBank/DDBJ databases">
        <title>LHISI_Scaffold_Assembly.</title>
        <authorList>
            <person name="Stuart O.P."/>
            <person name="Cleave R."/>
            <person name="Magrath M.J.L."/>
            <person name="Mikheyev A.S."/>
        </authorList>
    </citation>
    <scope>NUCLEOTIDE SEQUENCE [LARGE SCALE GENOMIC DNA]</scope>
    <source>
        <strain evidence="1">Daus_M_001</strain>
        <tissue evidence="1">Leg muscle</tissue>
    </source>
</reference>
<gene>
    <name evidence="1" type="ORF">PR048_012237</name>
</gene>
<dbReference type="Proteomes" id="UP001159363">
    <property type="component" value="Chromosome X"/>
</dbReference>
<name>A0ABQ9HNZ1_9NEOP</name>
<dbReference type="PANTHER" id="PTHR45749:SF21">
    <property type="entry name" value="DUF4371 DOMAIN-CONTAINING PROTEIN"/>
    <property type="match status" value="1"/>
</dbReference>
<comment type="caution">
    <text evidence="1">The sequence shown here is derived from an EMBL/GenBank/DDBJ whole genome shotgun (WGS) entry which is preliminary data.</text>
</comment>
<sequence>MAQKTLKDFFGACRLKRSESDDPDSNLLTEKNDSRTWYKLVNHIHNKTASLVQVKENFENSRTDKPKTGALQLNKNNLIKGMIKSDKLQGDIPNSKELSSFCNCSEESAIKDLFVSGDSWQKVHDHSEGNLMEERCLDVPELNQWLKRSRKYLSCDIQNELIEIMAHNVLREIVKEVKTSPYFGVIADSTTDVHRIEQFSLCLRFVHSGFLEVNEVFVGLYNLMDSRDSSNIILDSSKRRNIYADIVLQPYNDSEEVVLGPYHQLIPLCPTWCVRVKSLKRYKQQYLNFQITLQAILDDPGAIPPEKNATITGYIGKLNTFGSMFYLIVSIEVFCPCEQLARALQNSQITATGAQQAAYLLISRIATLRSDKEFDRLFDEAFVAADRLTLDHLTEPKNRKSPLRLEQMNNTSLTAKLSAKDKFRKEYFEVLDLLSTRLKRDLIKKDSTHLKWFYAEDFEINDVHAQLKLLKNMPSDPPSSCASVVEQLNEVSDTTKNCAPLFEDLSAGHHEAETSNACDATSCPQREN</sequence>
<protein>
    <recommendedName>
        <fullName evidence="3">DUF4371 domain-containing protein</fullName>
    </recommendedName>
</protein>
<accession>A0ABQ9HNZ1</accession>
<proteinExistence type="predicted"/>
<dbReference type="PANTHER" id="PTHR45749">
    <property type="match status" value="1"/>
</dbReference>